<evidence type="ECO:0000313" key="2">
    <source>
        <dbReference type="EMBL" id="MBD2532000.1"/>
    </source>
</evidence>
<sequence length="70" mass="7457">MTGDQDGIFSIPVGEGRLKQVEASYTIESATNPKLSYETSLTAQTISVPEPSTLIGLGVLGLLTLRKKSF</sequence>
<organism evidence="2 3">
    <name type="scientific">Nostoc flagelliforme FACHB-838</name>
    <dbReference type="NCBI Taxonomy" id="2692904"/>
    <lineage>
        <taxon>Bacteria</taxon>
        <taxon>Bacillati</taxon>
        <taxon>Cyanobacteriota</taxon>
        <taxon>Cyanophyceae</taxon>
        <taxon>Nostocales</taxon>
        <taxon>Nostocaceae</taxon>
        <taxon>Nostoc</taxon>
    </lineage>
</organism>
<evidence type="ECO:0000259" key="1">
    <source>
        <dbReference type="Pfam" id="PF07589"/>
    </source>
</evidence>
<dbReference type="Pfam" id="PF07589">
    <property type="entry name" value="PEP-CTERM"/>
    <property type="match status" value="1"/>
</dbReference>
<evidence type="ECO:0000313" key="3">
    <source>
        <dbReference type="Proteomes" id="UP000623440"/>
    </source>
</evidence>
<dbReference type="Proteomes" id="UP000623440">
    <property type="component" value="Unassembled WGS sequence"/>
</dbReference>
<dbReference type="EMBL" id="JACJSI010000046">
    <property type="protein sequence ID" value="MBD2532000.1"/>
    <property type="molecule type" value="Genomic_DNA"/>
</dbReference>
<keyword evidence="3" id="KW-1185">Reference proteome</keyword>
<proteinExistence type="predicted"/>
<accession>A0ABR8DRK2</accession>
<protein>
    <submittedName>
        <fullName evidence="2">PEP-CTERM sorting domain-containing protein</fullName>
    </submittedName>
</protein>
<comment type="caution">
    <text evidence="2">The sequence shown here is derived from an EMBL/GenBank/DDBJ whole genome shotgun (WGS) entry which is preliminary data.</text>
</comment>
<dbReference type="InterPro" id="IPR013424">
    <property type="entry name" value="Ice-binding_C"/>
</dbReference>
<feature type="domain" description="Ice-binding protein C-terminal" evidence="1">
    <location>
        <begin position="47"/>
        <end position="67"/>
    </location>
</feature>
<name>A0ABR8DRK2_9NOSO</name>
<dbReference type="NCBIfam" id="TIGR02595">
    <property type="entry name" value="PEP_CTERM"/>
    <property type="match status" value="1"/>
</dbReference>
<gene>
    <name evidence="2" type="ORF">H6G97_21375</name>
</gene>
<reference evidence="2 3" key="1">
    <citation type="journal article" date="2020" name="ISME J.">
        <title>Comparative genomics reveals insights into cyanobacterial evolution and habitat adaptation.</title>
        <authorList>
            <person name="Chen M.Y."/>
            <person name="Teng W.K."/>
            <person name="Zhao L."/>
            <person name="Hu C.X."/>
            <person name="Zhou Y.K."/>
            <person name="Han B.P."/>
            <person name="Song L.R."/>
            <person name="Shu W.S."/>
        </authorList>
    </citation>
    <scope>NUCLEOTIDE SEQUENCE [LARGE SCALE GENOMIC DNA]</scope>
    <source>
        <strain evidence="2 3">FACHB-838</strain>
    </source>
</reference>